<dbReference type="InParanoid" id="A0A1Y1UHL6"/>
<dbReference type="PANTHER" id="PTHR43827:SF13">
    <property type="entry name" value="ALDO_KETO REDUCTASE FAMILY PROTEIN"/>
    <property type="match status" value="1"/>
</dbReference>
<dbReference type="RefSeq" id="XP_021871509.1">
    <property type="nucleotide sequence ID" value="XM_022015453.1"/>
</dbReference>
<dbReference type="PROSITE" id="PS00063">
    <property type="entry name" value="ALDOKETO_REDUCTASE_3"/>
    <property type="match status" value="1"/>
</dbReference>
<evidence type="ECO:0000259" key="6">
    <source>
        <dbReference type="Pfam" id="PF00248"/>
    </source>
</evidence>
<evidence type="ECO:0000256" key="4">
    <source>
        <dbReference type="PIRSR" id="PIRSR000097-2"/>
    </source>
</evidence>
<comment type="caution">
    <text evidence="7">The sequence shown here is derived from an EMBL/GenBank/DDBJ whole genome shotgun (WGS) entry which is preliminary data.</text>
</comment>
<proteinExistence type="inferred from homology"/>
<feature type="active site" description="Proton donor" evidence="3">
    <location>
        <position position="53"/>
    </location>
</feature>
<dbReference type="Proteomes" id="UP000193218">
    <property type="component" value="Unassembled WGS sequence"/>
</dbReference>
<dbReference type="Gene3D" id="3.20.20.100">
    <property type="entry name" value="NADP-dependent oxidoreductase domain"/>
    <property type="match status" value="1"/>
</dbReference>
<evidence type="ECO:0000256" key="5">
    <source>
        <dbReference type="PIRSR" id="PIRSR000097-3"/>
    </source>
</evidence>
<feature type="binding site" evidence="4">
    <location>
        <position position="117"/>
    </location>
    <ligand>
        <name>substrate</name>
    </ligand>
</feature>
<organism evidence="7 8">
    <name type="scientific">Kockovaella imperatae</name>
    <dbReference type="NCBI Taxonomy" id="4999"/>
    <lineage>
        <taxon>Eukaryota</taxon>
        <taxon>Fungi</taxon>
        <taxon>Dikarya</taxon>
        <taxon>Basidiomycota</taxon>
        <taxon>Agaricomycotina</taxon>
        <taxon>Tremellomycetes</taxon>
        <taxon>Tremellales</taxon>
        <taxon>Cuniculitremaceae</taxon>
        <taxon>Kockovaella</taxon>
    </lineage>
</organism>
<gene>
    <name evidence="7" type="ORF">BD324DRAFT_622249</name>
</gene>
<keyword evidence="2" id="KW-0560">Oxidoreductase</keyword>
<dbReference type="GO" id="GO:0016491">
    <property type="term" value="F:oxidoreductase activity"/>
    <property type="evidence" value="ECO:0007669"/>
    <property type="project" value="UniProtKB-KW"/>
</dbReference>
<dbReference type="EMBL" id="NBSH01000005">
    <property type="protein sequence ID" value="ORX37522.1"/>
    <property type="molecule type" value="Genomic_DNA"/>
</dbReference>
<dbReference type="CDD" id="cd19071">
    <property type="entry name" value="AKR_AKR1-5-like"/>
    <property type="match status" value="1"/>
</dbReference>
<accession>A0A1Y1UHL6</accession>
<keyword evidence="8" id="KW-1185">Reference proteome</keyword>
<dbReference type="OrthoDB" id="416253at2759"/>
<reference evidence="7 8" key="1">
    <citation type="submission" date="2017-03" db="EMBL/GenBank/DDBJ databases">
        <title>Widespread Adenine N6-methylation of Active Genes in Fungi.</title>
        <authorList>
            <consortium name="DOE Joint Genome Institute"/>
            <person name="Mondo S.J."/>
            <person name="Dannebaum R.O."/>
            <person name="Kuo R.C."/>
            <person name="Louie K.B."/>
            <person name="Bewick A.J."/>
            <person name="Labutti K."/>
            <person name="Haridas S."/>
            <person name="Kuo A."/>
            <person name="Salamov A."/>
            <person name="Ahrendt S.R."/>
            <person name="Lau R."/>
            <person name="Bowen B.P."/>
            <person name="Lipzen A."/>
            <person name="Sullivan W."/>
            <person name="Andreopoulos W.B."/>
            <person name="Clum A."/>
            <person name="Lindquist E."/>
            <person name="Daum C."/>
            <person name="Northen T.R."/>
            <person name="Ramamoorthy G."/>
            <person name="Schmitz R.J."/>
            <person name="Gryganskyi A."/>
            <person name="Culley D."/>
            <person name="Magnuson J."/>
            <person name="James T.Y."/>
            <person name="O'Malley M.A."/>
            <person name="Stajich J.E."/>
            <person name="Spatafora J.W."/>
            <person name="Visel A."/>
            <person name="Grigoriev I.V."/>
        </authorList>
    </citation>
    <scope>NUCLEOTIDE SEQUENCE [LARGE SCALE GENOMIC DNA]</scope>
    <source>
        <strain evidence="7 8">NRRL Y-17943</strain>
    </source>
</reference>
<dbReference type="Pfam" id="PF00248">
    <property type="entry name" value="Aldo_ket_red"/>
    <property type="match status" value="1"/>
</dbReference>
<dbReference type="InterPro" id="IPR018170">
    <property type="entry name" value="Aldo/ket_reductase_CS"/>
</dbReference>
<dbReference type="SUPFAM" id="SSF51430">
    <property type="entry name" value="NAD(P)-linked oxidoreductase"/>
    <property type="match status" value="1"/>
</dbReference>
<sequence length="284" mass="31298">MKFSLSSTLTLTSGNQIPRFGLGVYKSTGQECSTAVAEALRAGYRHIDSAQAYSNEELVGKAVVESGVSRPDVYLTTKYLPTAEAKSPKDVLSVLRHSLPKIDPSKEGPHIDLMLLHSADGGAEGRANNWRALTEAQKEGWIHDIGVSNFNVNHFSTLPGPVPAVNQIELHPWCQQRPIVEYCKQHNIAVEAYSPLARADERKWNDPVVVELCKKHGKEPGQVVLRWGLQKGFIVIPKSVNPSRIRSNADIYDFELDTTDMEALDGLDQGAAGAVTWNPLDKYQ</sequence>
<dbReference type="PANTHER" id="PTHR43827">
    <property type="entry name" value="2,5-DIKETO-D-GLUCONIC ACID REDUCTASE"/>
    <property type="match status" value="1"/>
</dbReference>
<evidence type="ECO:0000256" key="3">
    <source>
        <dbReference type="PIRSR" id="PIRSR000097-1"/>
    </source>
</evidence>
<evidence type="ECO:0000256" key="2">
    <source>
        <dbReference type="ARBA" id="ARBA00023002"/>
    </source>
</evidence>
<dbReference type="InterPro" id="IPR023210">
    <property type="entry name" value="NADP_OxRdtase_dom"/>
</dbReference>
<dbReference type="FunFam" id="3.20.20.100:FF:000015">
    <property type="entry name" value="Oxidoreductase, aldo/keto reductase family"/>
    <property type="match status" value="1"/>
</dbReference>
<dbReference type="InterPro" id="IPR020471">
    <property type="entry name" value="AKR"/>
</dbReference>
<feature type="site" description="Lowers pKa of active site Tyr" evidence="5">
    <location>
        <position position="78"/>
    </location>
</feature>
<dbReference type="PRINTS" id="PR00069">
    <property type="entry name" value="ALDKETRDTASE"/>
</dbReference>
<evidence type="ECO:0000313" key="8">
    <source>
        <dbReference type="Proteomes" id="UP000193218"/>
    </source>
</evidence>
<comment type="similarity">
    <text evidence="1">Belongs to the aldo/keto reductase family.</text>
</comment>
<feature type="domain" description="NADP-dependent oxidoreductase" evidence="6">
    <location>
        <begin position="30"/>
        <end position="268"/>
    </location>
</feature>
<evidence type="ECO:0000313" key="7">
    <source>
        <dbReference type="EMBL" id="ORX37522.1"/>
    </source>
</evidence>
<dbReference type="PROSITE" id="PS00798">
    <property type="entry name" value="ALDOKETO_REDUCTASE_1"/>
    <property type="match status" value="1"/>
</dbReference>
<dbReference type="GeneID" id="33557262"/>
<dbReference type="AlphaFoldDB" id="A0A1Y1UHL6"/>
<dbReference type="STRING" id="4999.A0A1Y1UHL6"/>
<protein>
    <submittedName>
        <fullName evidence="7">NADP-dependent oxidoreductase domain-containing protein</fullName>
    </submittedName>
</protein>
<dbReference type="InterPro" id="IPR036812">
    <property type="entry name" value="NAD(P)_OxRdtase_dom_sf"/>
</dbReference>
<evidence type="ECO:0000256" key="1">
    <source>
        <dbReference type="ARBA" id="ARBA00007905"/>
    </source>
</evidence>
<name>A0A1Y1UHL6_9TREE</name>
<dbReference type="PIRSF" id="PIRSF000097">
    <property type="entry name" value="AKR"/>
    <property type="match status" value="1"/>
</dbReference>